<dbReference type="Proteomes" id="UP000436088">
    <property type="component" value="Unassembled WGS sequence"/>
</dbReference>
<feature type="binding site" evidence="1">
    <location>
        <position position="141"/>
    </location>
    <ligand>
        <name>ATP</name>
        <dbReference type="ChEBI" id="CHEBI:30616"/>
    </ligand>
</feature>
<evidence type="ECO:0000313" key="4">
    <source>
        <dbReference type="Proteomes" id="UP000436088"/>
    </source>
</evidence>
<keyword evidence="4" id="KW-1185">Reference proteome</keyword>
<dbReference type="GO" id="GO:0005524">
    <property type="term" value="F:ATP binding"/>
    <property type="evidence" value="ECO:0007669"/>
    <property type="project" value="UniProtKB-UniRule"/>
</dbReference>
<feature type="region of interest" description="Disordered" evidence="2">
    <location>
        <begin position="1"/>
        <end position="56"/>
    </location>
</feature>
<dbReference type="EMBL" id="VEPZ02001591">
    <property type="protein sequence ID" value="KAE8666856.1"/>
    <property type="molecule type" value="Genomic_DNA"/>
</dbReference>
<dbReference type="GO" id="GO:0016301">
    <property type="term" value="F:kinase activity"/>
    <property type="evidence" value="ECO:0007669"/>
    <property type="project" value="UniProtKB-KW"/>
</dbReference>
<comment type="caution">
    <text evidence="3">The sequence shown here is derived from an EMBL/GenBank/DDBJ whole genome shotgun (WGS) entry which is preliminary data.</text>
</comment>
<keyword evidence="3" id="KW-0808">Transferase</keyword>
<sequence length="204" mass="22021">MQDLRGGTRRSKRINDNQEAASVAAAATRCGTATRGRGRGRRAMNQDDNAKLVGPGTCGRGGRGVNLLVSPVVEKTVERLVSVGEEGKTSPLPERVQLGNSPVYKLDRKLGKGGFGQVYVGRRISGGIGSTGADAFEVALKLEHQNGKGCSSGPPFEWQVYSTLNGRYGLLLAHYKDQLGGYYILVSFFSKEFLIHCFILEKNT</sequence>
<dbReference type="SUPFAM" id="SSF56112">
    <property type="entry name" value="Protein kinase-like (PK-like)"/>
    <property type="match status" value="1"/>
</dbReference>
<evidence type="ECO:0000256" key="2">
    <source>
        <dbReference type="SAM" id="MobiDB-lite"/>
    </source>
</evidence>
<reference evidence="3" key="1">
    <citation type="submission" date="2019-09" db="EMBL/GenBank/DDBJ databases">
        <title>Draft genome information of white flower Hibiscus syriacus.</title>
        <authorList>
            <person name="Kim Y.-M."/>
        </authorList>
    </citation>
    <scope>NUCLEOTIDE SEQUENCE [LARGE SCALE GENOMIC DNA]</scope>
    <source>
        <strain evidence="3">YM2019G1</strain>
    </source>
</reference>
<evidence type="ECO:0000256" key="1">
    <source>
        <dbReference type="PROSITE-ProRule" id="PRU10141"/>
    </source>
</evidence>
<dbReference type="PROSITE" id="PS00107">
    <property type="entry name" value="PROTEIN_KINASE_ATP"/>
    <property type="match status" value="1"/>
</dbReference>
<keyword evidence="1" id="KW-0547">Nucleotide-binding</keyword>
<gene>
    <name evidence="3" type="ORF">F3Y22_tig00112488pilonHSYRG00011</name>
</gene>
<dbReference type="AlphaFoldDB" id="A0A6A2XXB7"/>
<organism evidence="3 4">
    <name type="scientific">Hibiscus syriacus</name>
    <name type="common">Rose of Sharon</name>
    <dbReference type="NCBI Taxonomy" id="106335"/>
    <lineage>
        <taxon>Eukaryota</taxon>
        <taxon>Viridiplantae</taxon>
        <taxon>Streptophyta</taxon>
        <taxon>Embryophyta</taxon>
        <taxon>Tracheophyta</taxon>
        <taxon>Spermatophyta</taxon>
        <taxon>Magnoliopsida</taxon>
        <taxon>eudicotyledons</taxon>
        <taxon>Gunneridae</taxon>
        <taxon>Pentapetalae</taxon>
        <taxon>rosids</taxon>
        <taxon>malvids</taxon>
        <taxon>Malvales</taxon>
        <taxon>Malvaceae</taxon>
        <taxon>Malvoideae</taxon>
        <taxon>Hibiscus</taxon>
    </lineage>
</organism>
<dbReference type="InterPro" id="IPR011009">
    <property type="entry name" value="Kinase-like_dom_sf"/>
</dbReference>
<evidence type="ECO:0000313" key="3">
    <source>
        <dbReference type="EMBL" id="KAE8666856.1"/>
    </source>
</evidence>
<protein>
    <submittedName>
        <fullName evidence="3">Kinase family protein isoform 5</fullName>
    </submittedName>
</protein>
<name>A0A6A2XXB7_HIBSY</name>
<accession>A0A6A2XXB7</accession>
<keyword evidence="3" id="KW-0418">Kinase</keyword>
<dbReference type="Gene3D" id="3.30.200.20">
    <property type="entry name" value="Phosphorylase Kinase, domain 1"/>
    <property type="match status" value="1"/>
</dbReference>
<keyword evidence="1" id="KW-0067">ATP-binding</keyword>
<feature type="compositionally biased region" description="Low complexity" evidence="2">
    <location>
        <begin position="24"/>
        <end position="35"/>
    </location>
</feature>
<proteinExistence type="predicted"/>
<dbReference type="InterPro" id="IPR017441">
    <property type="entry name" value="Protein_kinase_ATP_BS"/>
</dbReference>